<evidence type="ECO:0000256" key="5">
    <source>
        <dbReference type="ARBA" id="ARBA00047686"/>
    </source>
</evidence>
<dbReference type="Gene3D" id="2.70.40.10">
    <property type="match status" value="1"/>
</dbReference>
<comment type="catalytic activity">
    <reaction evidence="5">
        <text>dUTP + H2O = dUMP + diphosphate + H(+)</text>
        <dbReference type="Rhea" id="RHEA:10248"/>
        <dbReference type="ChEBI" id="CHEBI:15377"/>
        <dbReference type="ChEBI" id="CHEBI:15378"/>
        <dbReference type="ChEBI" id="CHEBI:33019"/>
        <dbReference type="ChEBI" id="CHEBI:61555"/>
        <dbReference type="ChEBI" id="CHEBI:246422"/>
        <dbReference type="EC" id="3.6.1.23"/>
    </reaction>
</comment>
<dbReference type="PANTHER" id="PTHR11241:SF0">
    <property type="entry name" value="DEOXYURIDINE 5'-TRIPHOSPHATE NUCLEOTIDOHYDROLASE"/>
    <property type="match status" value="1"/>
</dbReference>
<dbReference type="CDD" id="cd07557">
    <property type="entry name" value="trimeric_dUTPase"/>
    <property type="match status" value="1"/>
</dbReference>
<name>A0A9E2F2Q0_PSYF1</name>
<dbReference type="EC" id="3.6.1.23" evidence="2"/>
<dbReference type="Proteomes" id="UP000811545">
    <property type="component" value="Unassembled WGS sequence"/>
</dbReference>
<comment type="caution">
    <text evidence="7">The sequence shown here is derived from an EMBL/GenBank/DDBJ whole genome shotgun (WGS) entry which is preliminary data.</text>
</comment>
<dbReference type="GO" id="GO:0004170">
    <property type="term" value="F:dUTP diphosphatase activity"/>
    <property type="evidence" value="ECO:0007669"/>
    <property type="project" value="UniProtKB-EC"/>
</dbReference>
<evidence type="ECO:0000256" key="1">
    <source>
        <dbReference type="ARBA" id="ARBA00006581"/>
    </source>
</evidence>
<dbReference type="PANTHER" id="PTHR11241">
    <property type="entry name" value="DEOXYURIDINE 5'-TRIPHOSPHATE NUCLEOTIDOHYDROLASE"/>
    <property type="match status" value="1"/>
</dbReference>
<dbReference type="InterPro" id="IPR029054">
    <property type="entry name" value="dUTPase-like"/>
</dbReference>
<dbReference type="GO" id="GO:0000287">
    <property type="term" value="F:magnesium ion binding"/>
    <property type="evidence" value="ECO:0007669"/>
    <property type="project" value="InterPro"/>
</dbReference>
<dbReference type="SUPFAM" id="SSF51283">
    <property type="entry name" value="dUTPase-like"/>
    <property type="match status" value="1"/>
</dbReference>
<dbReference type="GO" id="GO:0046081">
    <property type="term" value="P:dUTP catabolic process"/>
    <property type="evidence" value="ECO:0007669"/>
    <property type="project" value="InterPro"/>
</dbReference>
<keyword evidence="3 7" id="KW-0378">Hydrolase</keyword>
<evidence type="ECO:0000259" key="6">
    <source>
        <dbReference type="Pfam" id="PF00692"/>
    </source>
</evidence>
<sequence>MGNIIMYNLDIKSGQPILPTQAYNNDAGWDLYTSRPAIIPPFSFVDIHTDITISLPHDTWGMIMGRSSTVRRYGLRVESAVIDSGYRGEIFIGVWNLTNKEQNIKLSTRLGQLIILPIICVTWENACNGLSKSTRSVKGFGSSGE</sequence>
<accession>A0A9E2F2Q0</accession>
<organism evidence="7 8">
    <name type="scientific">Psychracetigena formicireducens</name>
    <dbReference type="NCBI Taxonomy" id="2986056"/>
    <lineage>
        <taxon>Bacteria</taxon>
        <taxon>Bacillati</taxon>
        <taxon>Candidatus Lithacetigenota</taxon>
        <taxon>Candidatus Psychracetigena</taxon>
    </lineage>
</organism>
<protein>
    <recommendedName>
        <fullName evidence="2">dUTP diphosphatase</fullName>
        <ecNumber evidence="2">3.6.1.23</ecNumber>
    </recommendedName>
</protein>
<dbReference type="Pfam" id="PF00692">
    <property type="entry name" value="dUTPase"/>
    <property type="match status" value="1"/>
</dbReference>
<dbReference type="EMBL" id="QLTW01000237">
    <property type="protein sequence ID" value="MBT9145947.1"/>
    <property type="molecule type" value="Genomic_DNA"/>
</dbReference>
<evidence type="ECO:0000256" key="3">
    <source>
        <dbReference type="ARBA" id="ARBA00022801"/>
    </source>
</evidence>
<dbReference type="InterPro" id="IPR036157">
    <property type="entry name" value="dUTPase-like_sf"/>
</dbReference>
<evidence type="ECO:0000256" key="4">
    <source>
        <dbReference type="ARBA" id="ARBA00023080"/>
    </source>
</evidence>
<evidence type="ECO:0000256" key="2">
    <source>
        <dbReference type="ARBA" id="ARBA00012379"/>
    </source>
</evidence>
<keyword evidence="4" id="KW-0546">Nucleotide metabolism</keyword>
<reference evidence="7 8" key="1">
    <citation type="journal article" date="2021" name="bioRxiv">
        <title>Unique metabolic strategies in Hadean analogues reveal hints for primordial physiology.</title>
        <authorList>
            <person name="Nobu M.K."/>
            <person name="Nakai R."/>
            <person name="Tamazawa S."/>
            <person name="Mori H."/>
            <person name="Toyoda A."/>
            <person name="Ijiri A."/>
            <person name="Suzuki S."/>
            <person name="Kurokawa K."/>
            <person name="Kamagata Y."/>
            <person name="Tamaki H."/>
        </authorList>
    </citation>
    <scope>NUCLEOTIDE SEQUENCE [LARGE SCALE GENOMIC DNA]</scope>
    <source>
        <strain evidence="7">BS525</strain>
    </source>
</reference>
<dbReference type="AlphaFoldDB" id="A0A9E2F2Q0"/>
<dbReference type="InterPro" id="IPR008181">
    <property type="entry name" value="dUTPase"/>
</dbReference>
<dbReference type="InterPro" id="IPR033704">
    <property type="entry name" value="dUTPase_trimeric"/>
</dbReference>
<evidence type="ECO:0000313" key="7">
    <source>
        <dbReference type="EMBL" id="MBT9145947.1"/>
    </source>
</evidence>
<gene>
    <name evidence="7" type="primary">dut_2</name>
    <name evidence="7" type="ORF">DDT42_01825</name>
</gene>
<proteinExistence type="inferred from homology"/>
<evidence type="ECO:0000313" key="8">
    <source>
        <dbReference type="Proteomes" id="UP000811545"/>
    </source>
</evidence>
<feature type="domain" description="dUTPase-like" evidence="6">
    <location>
        <begin position="18"/>
        <end position="144"/>
    </location>
</feature>
<dbReference type="GO" id="GO:0006226">
    <property type="term" value="P:dUMP biosynthetic process"/>
    <property type="evidence" value="ECO:0007669"/>
    <property type="project" value="InterPro"/>
</dbReference>
<comment type="similarity">
    <text evidence="1">Belongs to the dUTPase family.</text>
</comment>